<gene>
    <name evidence="2" type="ordered locus">LOC_Os11g05180</name>
</gene>
<feature type="compositionally biased region" description="Basic residues" evidence="1">
    <location>
        <begin position="58"/>
        <end position="68"/>
    </location>
</feature>
<proteinExistence type="predicted"/>
<reference evidence="2" key="2">
    <citation type="submission" date="2005-04" db="EMBL/GenBank/DDBJ databases">
        <authorList>
            <person name="Buell C.R."/>
            <person name="Wing R.A."/>
            <person name="McCombie W.A."/>
            <person name="Ouyang S."/>
        </authorList>
    </citation>
    <scope>NUCLEOTIDE SEQUENCE</scope>
</reference>
<reference evidence="2" key="3">
    <citation type="submission" date="2006-01" db="EMBL/GenBank/DDBJ databases">
        <authorList>
            <person name="Buell R."/>
        </authorList>
    </citation>
    <scope>NUCLEOTIDE SEQUENCE</scope>
</reference>
<feature type="compositionally biased region" description="Basic and acidic residues" evidence="1">
    <location>
        <begin position="43"/>
        <end position="56"/>
    </location>
</feature>
<dbReference type="EMBL" id="DP000010">
    <property type="protein sequence ID" value="ABG22366.1"/>
    <property type="molecule type" value="Genomic_DNA"/>
</dbReference>
<evidence type="ECO:0000256" key="1">
    <source>
        <dbReference type="SAM" id="MobiDB-lite"/>
    </source>
</evidence>
<dbReference type="AlphaFoldDB" id="H2KWA9"/>
<protein>
    <submittedName>
        <fullName evidence="2">Expressed protein</fullName>
    </submittedName>
</protein>
<accession>H2KWA9</accession>
<organism evidence="2">
    <name type="scientific">Oryza sativa subsp. japonica</name>
    <name type="common">Rice</name>
    <dbReference type="NCBI Taxonomy" id="39947"/>
    <lineage>
        <taxon>Eukaryota</taxon>
        <taxon>Viridiplantae</taxon>
        <taxon>Streptophyta</taxon>
        <taxon>Embryophyta</taxon>
        <taxon>Tracheophyta</taxon>
        <taxon>Spermatophyta</taxon>
        <taxon>Magnoliopsida</taxon>
        <taxon>Liliopsida</taxon>
        <taxon>Poales</taxon>
        <taxon>Poaceae</taxon>
        <taxon>BOP clade</taxon>
        <taxon>Oryzoideae</taxon>
        <taxon>Oryzeae</taxon>
        <taxon>Oryzinae</taxon>
        <taxon>Oryza</taxon>
        <taxon>Oryza sativa</taxon>
    </lineage>
</organism>
<sequence length="68" mass="7822">MHPMLSDEEVTVTRCRLLKSPTSMIVIQQILDSPLHHSSFSSEAKKDNDPSKDIPSHLHLRRRINMDT</sequence>
<evidence type="ECO:0000313" key="2">
    <source>
        <dbReference type="EMBL" id="ABG22366.1"/>
    </source>
</evidence>
<name>H2KWA9_ORYSJ</name>
<feature type="region of interest" description="Disordered" evidence="1">
    <location>
        <begin position="37"/>
        <end position="68"/>
    </location>
</feature>
<reference evidence="2" key="1">
    <citation type="journal article" date="2005" name="BMC Biol.">
        <title>The sequence of rice chromosomes 11 and 12, rich in disease resistance genes and recent gene duplications.</title>
        <authorList>
            <consortium name="The rice chromosomes 11 and 12 sequencing consortia"/>
        </authorList>
    </citation>
    <scope>NUCLEOTIDE SEQUENCE [LARGE SCALE GENOMIC DNA]</scope>
</reference>